<feature type="domain" description="NADP-dependent oxidoreductase" evidence="2">
    <location>
        <begin position="18"/>
        <end position="308"/>
    </location>
</feature>
<dbReference type="RefSeq" id="WP_110234098.1">
    <property type="nucleotide sequence ID" value="NZ_CP023994.1"/>
</dbReference>
<evidence type="ECO:0000256" key="1">
    <source>
        <dbReference type="ARBA" id="ARBA00023002"/>
    </source>
</evidence>
<organism evidence="3 4">
    <name type="scientific">Aurantimicrobium photophilum</name>
    <dbReference type="NCBI Taxonomy" id="1987356"/>
    <lineage>
        <taxon>Bacteria</taxon>
        <taxon>Bacillati</taxon>
        <taxon>Actinomycetota</taxon>
        <taxon>Actinomycetes</taxon>
        <taxon>Micrococcales</taxon>
        <taxon>Microbacteriaceae</taxon>
        <taxon>Aurantimicrobium</taxon>
    </lineage>
</organism>
<reference evidence="3 4" key="1">
    <citation type="submission" date="2017-10" db="EMBL/GenBank/DDBJ databases">
        <title>Genome of an Actinobacterium that displays light-enhanced growth.</title>
        <authorList>
            <person name="Maresca J.A."/>
            <person name="Hempel P."/>
            <person name="Shevchenko O."/>
            <person name="Miller K.J."/>
            <person name="Hahn M.W."/>
        </authorList>
    </citation>
    <scope>NUCLEOTIDE SEQUENCE [LARGE SCALE GENOMIC DNA]</scope>
    <source>
        <strain evidence="3 4">MWH-Mo1</strain>
    </source>
</reference>
<evidence type="ECO:0000259" key="2">
    <source>
        <dbReference type="Pfam" id="PF00248"/>
    </source>
</evidence>
<dbReference type="CDD" id="cd19076">
    <property type="entry name" value="AKR_AKR13A_13D"/>
    <property type="match status" value="1"/>
</dbReference>
<sequence length="328" mass="36400">MKYTKLRDLTVSRIGLGCMGMSHLFTGKDQPDEVHIATIHRALELGVTFFDTAEIYGPFKNEVLVGKALKAHRDEVVIATKFGMMTGEGEERKLGFDSSPANIRYAVEQSLKRLDMDYIDLYYQHRIDKNVPIEDVIGTLKELIDEGKIGHIGLSEAGQANIRKANAVHPITALQSEYSLWTRDGEDGTLELLAELGIGFVPYSPLSRGMLSGKITTLDKFDEDDWRLTNPRFQPEAFEKNKEILGEVTSIAAEVGCTPAQLALAWLLAKGADWAPIPGTVRISHLEEDLAAVDVELTTEQVARLDKVTQPVGGHHNEAQMKMLDREV</sequence>
<dbReference type="InterPro" id="IPR050791">
    <property type="entry name" value="Aldo-Keto_reductase"/>
</dbReference>
<dbReference type="EMBL" id="CP023994">
    <property type="protein sequence ID" value="AWR21855.1"/>
    <property type="molecule type" value="Genomic_DNA"/>
</dbReference>
<dbReference type="OrthoDB" id="9768793at2"/>
<gene>
    <name evidence="3" type="ORF">AURMO_01263</name>
</gene>
<dbReference type="InterPro" id="IPR036812">
    <property type="entry name" value="NAD(P)_OxRdtase_dom_sf"/>
</dbReference>
<name>A0A2Z3RYJ0_9MICO</name>
<dbReference type="PANTHER" id="PTHR43625">
    <property type="entry name" value="AFLATOXIN B1 ALDEHYDE REDUCTASE"/>
    <property type="match status" value="1"/>
</dbReference>
<dbReference type="InterPro" id="IPR023210">
    <property type="entry name" value="NADP_OxRdtase_dom"/>
</dbReference>
<accession>A0A2Z3RYJ0</accession>
<keyword evidence="4" id="KW-1185">Reference proteome</keyword>
<dbReference type="SUPFAM" id="SSF51430">
    <property type="entry name" value="NAD(P)-linked oxidoreductase"/>
    <property type="match status" value="1"/>
</dbReference>
<dbReference type="Gene3D" id="3.20.20.100">
    <property type="entry name" value="NADP-dependent oxidoreductase domain"/>
    <property type="match status" value="1"/>
</dbReference>
<keyword evidence="1 3" id="KW-0560">Oxidoreductase</keyword>
<dbReference type="PANTHER" id="PTHR43625:SF40">
    <property type="entry name" value="ALDO-KETO REDUCTASE YAKC [NADP(+)]"/>
    <property type="match status" value="1"/>
</dbReference>
<dbReference type="AlphaFoldDB" id="A0A2Z3RYJ0"/>
<protein>
    <submittedName>
        <fullName evidence="3">General stress protein 69</fullName>
        <ecNumber evidence="3">1.1.1.-</ecNumber>
    </submittedName>
</protein>
<evidence type="ECO:0000313" key="3">
    <source>
        <dbReference type="EMBL" id="AWR21855.1"/>
    </source>
</evidence>
<dbReference type="EC" id="1.1.1.-" evidence="3"/>
<proteinExistence type="predicted"/>
<evidence type="ECO:0000313" key="4">
    <source>
        <dbReference type="Proteomes" id="UP000246894"/>
    </source>
</evidence>
<dbReference type="KEGG" id="aum:AURMO_01263"/>
<dbReference type="GO" id="GO:0016491">
    <property type="term" value="F:oxidoreductase activity"/>
    <property type="evidence" value="ECO:0007669"/>
    <property type="project" value="UniProtKB-KW"/>
</dbReference>
<dbReference type="GO" id="GO:0005737">
    <property type="term" value="C:cytoplasm"/>
    <property type="evidence" value="ECO:0007669"/>
    <property type="project" value="TreeGrafter"/>
</dbReference>
<dbReference type="Proteomes" id="UP000246894">
    <property type="component" value="Chromosome"/>
</dbReference>
<dbReference type="Pfam" id="PF00248">
    <property type="entry name" value="Aldo_ket_red"/>
    <property type="match status" value="1"/>
</dbReference>